<evidence type="ECO:0000259" key="2">
    <source>
        <dbReference type="PROSITE" id="PS51194"/>
    </source>
</evidence>
<dbReference type="GO" id="GO:0003677">
    <property type="term" value="F:DNA binding"/>
    <property type="evidence" value="ECO:0007669"/>
    <property type="project" value="InterPro"/>
</dbReference>
<dbReference type="PROSITE" id="PS51192">
    <property type="entry name" value="HELICASE_ATP_BIND_1"/>
    <property type="match status" value="1"/>
</dbReference>
<dbReference type="GO" id="GO:0005524">
    <property type="term" value="F:ATP binding"/>
    <property type="evidence" value="ECO:0007669"/>
    <property type="project" value="InterPro"/>
</dbReference>
<dbReference type="Pfam" id="PF04851">
    <property type="entry name" value="ResIII"/>
    <property type="match status" value="1"/>
</dbReference>
<dbReference type="CDD" id="cd17926">
    <property type="entry name" value="DEXHc_RE"/>
    <property type="match status" value="1"/>
</dbReference>
<dbReference type="GO" id="GO:0005829">
    <property type="term" value="C:cytosol"/>
    <property type="evidence" value="ECO:0007669"/>
    <property type="project" value="TreeGrafter"/>
</dbReference>
<feature type="domain" description="Helicase ATP-binding" evidence="1">
    <location>
        <begin position="112"/>
        <end position="285"/>
    </location>
</feature>
<sequence>MYVGDASNGQRIALLPRSLQKPKDCAKGVVVGDIAGYGEIEGALRRAGTRWHGARPQDPGKDTTAACSDVHREIRETWVDALRLVPEKYDGDELVSPGFRPPQIGAVHAVKAHWIVSNEPATLVMPTGSGKTETMLALLVSEPIERLLVVVPTDALRTQVAGKFADFGVLKRTGCLSADAAYPVVAVMKKAPTTIADAEALFLRAQVVVTTMASMSRLDADIQVRVAELVTHLFVDEAHHIGADTWKALKGRFTQKKRSILQFTATPYRNDNRRVDGKFIFAYPLRRAQEDRLFTKVNYEPIFENRQDRADLAIVGHVGAALARDDAEGFVHLAMARTDTIARAQALLELYRERLPEYPSALVHSKMRPNERAAVLEDLRERRIRIVVCVDMLGEGFDLPRLKIAGLHDRQASETITLQFIGRFTRSQKGLGEATVIAAVSLKDPREWLNALYREDADWNHLLQLRSAYKTERQRRREAFYIGLDNRFDHIPEEAIAPRLSTFVFRTKCDRWEPHALTKLERGRVLVVEEPVVQPELSLVMMVTRHEDKLRWARVISPTNVVYNLIMAHWDADRGLLYVHSSTVEGIQHEIAKLLAGPDVVPLGGEDVFRVLHGFRRVMLTNLGVKETDAKPVRFQLSAGIDITEQLERMTDNRTRVKTNLFGTGFLDEPVFPDEDDDLVEPAKRSIGCSTKGKVWSQDATVHPGEWVDWCRQVGPKIVDETITTEMVLRNVLRPRRQQVRPDGKVPISVEWPESVLQGDEERVELLFDGHAVPLADCDIELTGHEPTGPIAFRVATEAREARFTLDIREGSAVFGQVGQPVRVRRGERERSITDLFREDPVTVRFTDGATLIGADLAESPGDDVPFFDLALMKALDWTGVDLQKESQGPGRDPTSIQHAVIERLKASPVPYELIFDGDGSGEVADVVAVRRQGRTLDVELYHCKYSMKPTAGARVDDLYPVCGQAMKSVRWADPRSRFLHQIRRQEENRRASGGTRIEIGGRALIDDWLTNRRDFTTRFKVVVVQPGYRRSKADVKHLPILGAVSGYLMSTYRIGFEFWANE</sequence>
<dbReference type="SMART" id="SM00490">
    <property type="entry name" value="HELICc"/>
    <property type="match status" value="1"/>
</dbReference>
<name>A0A1G9TJJ9_9HYPH</name>
<dbReference type="SUPFAM" id="SSF52540">
    <property type="entry name" value="P-loop containing nucleoside triphosphate hydrolases"/>
    <property type="match status" value="1"/>
</dbReference>
<keyword evidence="3" id="KW-0067">ATP-binding</keyword>
<protein>
    <submittedName>
        <fullName evidence="3">Superfamily II DNA or RNA helicase</fullName>
    </submittedName>
</protein>
<keyword evidence="4" id="KW-1185">Reference proteome</keyword>
<dbReference type="SMART" id="SM00487">
    <property type="entry name" value="DEXDc"/>
    <property type="match status" value="1"/>
</dbReference>
<keyword evidence="3" id="KW-0547">Nucleotide-binding</keyword>
<dbReference type="InterPro" id="IPR050742">
    <property type="entry name" value="Helicase_Restrict-Modif_Enz"/>
</dbReference>
<organism evidence="3 4">
    <name type="scientific">Methylobacterium phyllostachyos</name>
    <dbReference type="NCBI Taxonomy" id="582672"/>
    <lineage>
        <taxon>Bacteria</taxon>
        <taxon>Pseudomonadati</taxon>
        <taxon>Pseudomonadota</taxon>
        <taxon>Alphaproteobacteria</taxon>
        <taxon>Hyphomicrobiales</taxon>
        <taxon>Methylobacteriaceae</taxon>
        <taxon>Methylobacterium</taxon>
    </lineage>
</organism>
<dbReference type="GO" id="GO:0004386">
    <property type="term" value="F:helicase activity"/>
    <property type="evidence" value="ECO:0007669"/>
    <property type="project" value="UniProtKB-KW"/>
</dbReference>
<reference evidence="4" key="1">
    <citation type="submission" date="2016-10" db="EMBL/GenBank/DDBJ databases">
        <authorList>
            <person name="Varghese N."/>
            <person name="Submissions S."/>
        </authorList>
    </citation>
    <scope>NUCLEOTIDE SEQUENCE [LARGE SCALE GENOMIC DNA]</scope>
    <source>
        <strain evidence="4">BL47</strain>
    </source>
</reference>
<dbReference type="Pfam" id="PF00271">
    <property type="entry name" value="Helicase_C"/>
    <property type="match status" value="1"/>
</dbReference>
<keyword evidence="3" id="KW-0378">Hydrolase</keyword>
<evidence type="ECO:0000313" key="3">
    <source>
        <dbReference type="EMBL" id="SDM47926.1"/>
    </source>
</evidence>
<dbReference type="InterPro" id="IPR014001">
    <property type="entry name" value="Helicase_ATP-bd"/>
</dbReference>
<evidence type="ECO:0000313" key="4">
    <source>
        <dbReference type="Proteomes" id="UP000198704"/>
    </source>
</evidence>
<dbReference type="Proteomes" id="UP000198704">
    <property type="component" value="Unassembled WGS sequence"/>
</dbReference>
<dbReference type="AlphaFoldDB" id="A0A1G9TJJ9"/>
<accession>A0A1G9TJJ9</accession>
<dbReference type="CDD" id="cd18785">
    <property type="entry name" value="SF2_C"/>
    <property type="match status" value="1"/>
</dbReference>
<gene>
    <name evidence="3" type="ORF">SAMN05216360_102211</name>
</gene>
<dbReference type="PANTHER" id="PTHR47396">
    <property type="entry name" value="TYPE I RESTRICTION ENZYME ECOKI R PROTEIN"/>
    <property type="match status" value="1"/>
</dbReference>
<dbReference type="Gene3D" id="3.40.50.300">
    <property type="entry name" value="P-loop containing nucleotide triphosphate hydrolases"/>
    <property type="match status" value="2"/>
</dbReference>
<dbReference type="InterPro" id="IPR001650">
    <property type="entry name" value="Helicase_C-like"/>
</dbReference>
<evidence type="ECO:0000259" key="1">
    <source>
        <dbReference type="PROSITE" id="PS51192"/>
    </source>
</evidence>
<dbReference type="STRING" id="582672.SAMN05216360_102211"/>
<dbReference type="PROSITE" id="PS51194">
    <property type="entry name" value="HELICASE_CTER"/>
    <property type="match status" value="1"/>
</dbReference>
<feature type="domain" description="Helicase C-terminal" evidence="2">
    <location>
        <begin position="289"/>
        <end position="473"/>
    </location>
</feature>
<keyword evidence="3" id="KW-0347">Helicase</keyword>
<dbReference type="EMBL" id="FNHS01000002">
    <property type="protein sequence ID" value="SDM47926.1"/>
    <property type="molecule type" value="Genomic_DNA"/>
</dbReference>
<proteinExistence type="predicted"/>
<dbReference type="PANTHER" id="PTHR47396:SF1">
    <property type="entry name" value="ATP-DEPENDENT HELICASE IRC3-RELATED"/>
    <property type="match status" value="1"/>
</dbReference>
<dbReference type="InterPro" id="IPR006935">
    <property type="entry name" value="Helicase/UvrB_N"/>
</dbReference>
<dbReference type="InterPro" id="IPR027417">
    <property type="entry name" value="P-loop_NTPase"/>
</dbReference>
<dbReference type="GO" id="GO:0016787">
    <property type="term" value="F:hydrolase activity"/>
    <property type="evidence" value="ECO:0007669"/>
    <property type="project" value="InterPro"/>
</dbReference>